<dbReference type="AlphaFoldDB" id="A0A6I2MPV7"/>
<dbReference type="Proteomes" id="UP000443153">
    <property type="component" value="Unassembled WGS sequence"/>
</dbReference>
<dbReference type="RefSeq" id="WP_154366371.1">
    <property type="nucleotide sequence ID" value="NZ_WKJH01000006.1"/>
</dbReference>
<dbReference type="Gene3D" id="3.40.50.620">
    <property type="entry name" value="HUPs"/>
    <property type="match status" value="2"/>
</dbReference>
<keyword evidence="4" id="KW-1185">Reference proteome</keyword>
<name>A0A6I2MPV7_9FLAO</name>
<dbReference type="InterPro" id="IPR014729">
    <property type="entry name" value="Rossmann-like_a/b/a_fold"/>
</dbReference>
<feature type="domain" description="UspA" evidence="2">
    <location>
        <begin position="155"/>
        <end position="277"/>
    </location>
</feature>
<evidence type="ECO:0000259" key="2">
    <source>
        <dbReference type="Pfam" id="PF00582"/>
    </source>
</evidence>
<organism evidence="3 4">
    <name type="scientific">Maribacter luteus</name>
    <dbReference type="NCBI Taxonomy" id="2594478"/>
    <lineage>
        <taxon>Bacteria</taxon>
        <taxon>Pseudomonadati</taxon>
        <taxon>Bacteroidota</taxon>
        <taxon>Flavobacteriia</taxon>
        <taxon>Flavobacteriales</taxon>
        <taxon>Flavobacteriaceae</taxon>
        <taxon>Maribacter</taxon>
    </lineage>
</organism>
<evidence type="ECO:0000313" key="3">
    <source>
        <dbReference type="EMBL" id="MRX64470.1"/>
    </source>
</evidence>
<dbReference type="SUPFAM" id="SSF52402">
    <property type="entry name" value="Adenine nucleotide alpha hydrolases-like"/>
    <property type="match status" value="2"/>
</dbReference>
<dbReference type="PRINTS" id="PR01438">
    <property type="entry name" value="UNVRSLSTRESS"/>
</dbReference>
<sequence>MKTILIPTDFSKNAWNTIAYAMEFLKEERCTFYFLHTYTPAFYRMDYIIGGPEFSAIPDKGVDDSVQGLERTLEAVKAKFNNPKHIYKTISAFNELTDEISDLNIKKDIDLIIMGTQGASGVKEIFLGTNTVHVIRKSKVPVLVIPSGYSYQGIKHVLFTADYISDYDRNQLYVAIEIAKMYDAEITVLHIKEEYDLTKAQEENKALLGLYLAQIPHVFKEERGTYMPEAIIDYLDRNDYELLVMMNRKHSFFERMMKRQHVDQVGFHVQIPFLVIPDVTKNTKKSLQ</sequence>
<dbReference type="EMBL" id="WKJH01000006">
    <property type="protein sequence ID" value="MRX64470.1"/>
    <property type="molecule type" value="Genomic_DNA"/>
</dbReference>
<gene>
    <name evidence="3" type="ORF">GJ691_09835</name>
</gene>
<dbReference type="Pfam" id="PF00582">
    <property type="entry name" value="Usp"/>
    <property type="match status" value="2"/>
</dbReference>
<reference evidence="3 4" key="1">
    <citation type="submission" date="2019-11" db="EMBL/GenBank/DDBJ databases">
        <title>Maribacter lutea sp. nov., a marine bacterium isolated from intertidal sand.</title>
        <authorList>
            <person name="Liu A."/>
        </authorList>
    </citation>
    <scope>NUCLEOTIDE SEQUENCE [LARGE SCALE GENOMIC DNA]</scope>
    <source>
        <strain evidence="3 4">RZ05</strain>
    </source>
</reference>
<dbReference type="InterPro" id="IPR006015">
    <property type="entry name" value="Universal_stress_UspA"/>
</dbReference>
<comment type="similarity">
    <text evidence="1">Belongs to the universal stress protein A family.</text>
</comment>
<dbReference type="OrthoDB" id="9788959at2"/>
<accession>A0A6I2MPV7</accession>
<dbReference type="CDD" id="cd00293">
    <property type="entry name" value="USP-like"/>
    <property type="match status" value="2"/>
</dbReference>
<dbReference type="InterPro" id="IPR006016">
    <property type="entry name" value="UspA"/>
</dbReference>
<dbReference type="PANTHER" id="PTHR46268:SF6">
    <property type="entry name" value="UNIVERSAL STRESS PROTEIN UP12"/>
    <property type="match status" value="1"/>
</dbReference>
<evidence type="ECO:0000313" key="4">
    <source>
        <dbReference type="Proteomes" id="UP000443153"/>
    </source>
</evidence>
<protein>
    <submittedName>
        <fullName evidence="3">Universal stress protein</fullName>
    </submittedName>
</protein>
<comment type="caution">
    <text evidence="3">The sequence shown here is derived from an EMBL/GenBank/DDBJ whole genome shotgun (WGS) entry which is preliminary data.</text>
</comment>
<dbReference type="PANTHER" id="PTHR46268">
    <property type="entry name" value="STRESS RESPONSE PROTEIN NHAX"/>
    <property type="match status" value="1"/>
</dbReference>
<proteinExistence type="inferred from homology"/>
<evidence type="ECO:0000256" key="1">
    <source>
        <dbReference type="ARBA" id="ARBA00008791"/>
    </source>
</evidence>
<feature type="domain" description="UspA" evidence="2">
    <location>
        <begin position="1"/>
        <end position="146"/>
    </location>
</feature>